<feature type="compositionally biased region" description="Acidic residues" evidence="1">
    <location>
        <begin position="320"/>
        <end position="343"/>
    </location>
</feature>
<evidence type="ECO:0000313" key="2">
    <source>
        <dbReference type="EMBL" id="SGY18056.1"/>
    </source>
</evidence>
<dbReference type="Proteomes" id="UP000249464">
    <property type="component" value="Unassembled WGS sequence"/>
</dbReference>
<gene>
    <name evidence="2" type="primary">BQ5605_C015g07965</name>
    <name evidence="2" type="ORF">BQ5605_C015G07965</name>
</gene>
<feature type="compositionally biased region" description="Acidic residues" evidence="1">
    <location>
        <begin position="350"/>
        <end position="360"/>
    </location>
</feature>
<evidence type="ECO:0000313" key="3">
    <source>
        <dbReference type="Proteomes" id="UP000249464"/>
    </source>
</evidence>
<protein>
    <submittedName>
        <fullName evidence="2">BQ5605_C015g07965 protein</fullName>
    </submittedName>
</protein>
<reference evidence="2 3" key="1">
    <citation type="submission" date="2016-11" db="EMBL/GenBank/DDBJ databases">
        <authorList>
            <person name="Jaros S."/>
            <person name="Januszkiewicz K."/>
            <person name="Wedrychowicz H."/>
        </authorList>
    </citation>
    <scope>NUCLEOTIDE SEQUENCE [LARGE SCALE GENOMIC DNA]</scope>
</reference>
<name>A0A2X0NWS9_9BASI</name>
<feature type="compositionally biased region" description="Basic and acidic residues" evidence="1">
    <location>
        <begin position="273"/>
        <end position="288"/>
    </location>
</feature>
<sequence>MASSWKWKIRIPAILASGPSLLASAEERRTTAPAAEQNPRAVITHNFYSQDQAPTALQLTVSLDSSNGAPSSRTAVYLDALDLCESAFTQQILDWFIEHAVSLNLDFNAPKPIVIDSSVLLPMYPLNIHLHLHFNLPLPSKASSPSSPSAEALREWLTSPTSVHLTVRPLITKMLPKLASVLVKQFPNDLNPRWAQRLANDRKSYPYLSKALNDIFLTFEPGSENWIDLQTVKRHLARLEEHTAVEDHFAGGGVIGGMMGLMARRYGNPDAWKAKGGEANSKEGERRSNKAAPSQELQGWEFPDRLLDGSDGELEHVQEEGEEQSFESILTDEDADPSDGILDEDLMSAGLADDDDEQMDSMDILDLFD</sequence>
<evidence type="ECO:0000256" key="1">
    <source>
        <dbReference type="SAM" id="MobiDB-lite"/>
    </source>
</evidence>
<proteinExistence type="predicted"/>
<dbReference type="AlphaFoldDB" id="A0A2X0NWS9"/>
<accession>A0A2X0NWS9</accession>
<feature type="region of interest" description="Disordered" evidence="1">
    <location>
        <begin position="350"/>
        <end position="369"/>
    </location>
</feature>
<feature type="region of interest" description="Disordered" evidence="1">
    <location>
        <begin position="273"/>
        <end position="343"/>
    </location>
</feature>
<organism evidence="2 3">
    <name type="scientific">Microbotryum silenes-dioicae</name>
    <dbReference type="NCBI Taxonomy" id="796604"/>
    <lineage>
        <taxon>Eukaryota</taxon>
        <taxon>Fungi</taxon>
        <taxon>Dikarya</taxon>
        <taxon>Basidiomycota</taxon>
        <taxon>Pucciniomycotina</taxon>
        <taxon>Microbotryomycetes</taxon>
        <taxon>Microbotryales</taxon>
        <taxon>Microbotryaceae</taxon>
        <taxon>Microbotryum</taxon>
    </lineage>
</organism>
<feature type="compositionally biased region" description="Basic and acidic residues" evidence="1">
    <location>
        <begin position="302"/>
        <end position="319"/>
    </location>
</feature>
<dbReference type="EMBL" id="FQNC01000015">
    <property type="protein sequence ID" value="SGY18056.1"/>
    <property type="molecule type" value="Genomic_DNA"/>
</dbReference>
<keyword evidence="3" id="KW-1185">Reference proteome</keyword>